<evidence type="ECO:0000313" key="1">
    <source>
        <dbReference type="EMBL" id="CAK0849044.1"/>
    </source>
</evidence>
<name>A0ABN9TS81_9DINO</name>
<dbReference type="PANTHER" id="PTHR11439">
    <property type="entry name" value="GAG-POL-RELATED RETROTRANSPOSON"/>
    <property type="match status" value="1"/>
</dbReference>
<gene>
    <name evidence="1" type="ORF">PCOR1329_LOCUS41824</name>
</gene>
<organism evidence="1 2">
    <name type="scientific">Prorocentrum cordatum</name>
    <dbReference type="NCBI Taxonomy" id="2364126"/>
    <lineage>
        <taxon>Eukaryota</taxon>
        <taxon>Sar</taxon>
        <taxon>Alveolata</taxon>
        <taxon>Dinophyceae</taxon>
        <taxon>Prorocentrales</taxon>
        <taxon>Prorocentraceae</taxon>
        <taxon>Prorocentrum</taxon>
    </lineage>
</organism>
<dbReference type="Proteomes" id="UP001189429">
    <property type="component" value="Unassembled WGS sequence"/>
</dbReference>
<keyword evidence="2" id="KW-1185">Reference proteome</keyword>
<dbReference type="EMBL" id="CAUYUJ010015027">
    <property type="protein sequence ID" value="CAK0849044.1"/>
    <property type="molecule type" value="Genomic_DNA"/>
</dbReference>
<dbReference type="PANTHER" id="PTHR11439:SF467">
    <property type="entry name" value="INTEGRASE CATALYTIC DOMAIN-CONTAINING PROTEIN"/>
    <property type="match status" value="1"/>
</dbReference>
<accession>A0ABN9TS81</accession>
<sequence>ASTSTWTPSSGPWIIRTCHACADVMTGPTVTCSACHAPVHSHCVVRRMSCMVCTSCANEMDFAFANHQAQQRMAMSSAGFGRFMSASGQYAGQAIGAVATGAVGGAARLMTGCASGAVSAIRGMRAVELPSAPAPQRPRFLEQFDISDAGSGSGVPTEVADVMAEFSRMRAEMEALREENARRVRRQRGLEEDQGQQEMNVTIVRTFSARCCPRTSAAQLAGASTGAIRGTSIAGSAHFFGTMAVQVLLGAEVVTSTRAQRAEDGMTHILVTIGADSGQEIQRESGMTLTPMKTLNAAFGSEREKWRQALEAELISMTENEVIRKLSGPELREVRPRDVLPMKVVAGEKAADSTGYRKKKARGVVCGNFEDESDEPVYCSNLDIASLRASLAVACKNGWSLGVMDVSTAPPAVFVQYGLVPEGELWVAEKAIYGLRVSPKAWSDKRDADMKSLVVDIGGEPHVLRQSTADPAVWAVVPQQGGDVVGYVLAYVDDFLMMGSDSAVIALRDKLGKLWRTSSQPIVSRSAPGTLRYLSIDIELRADGTLTLGQRQYTEELLEKWGMLHCSGTGSINFEKESFEHFMATSSRDDGDDDEAPEVKLSDVRLAQKMAGCLLWLASRTRPDIAYAVSRVASIATTRPLTSLCFGKKVLRYLSSTRRMGLYYLPGGGGGGGDDQGDGGEQDPEAAFVQTFADASHEDVGTQTRVATYLDGCLIDWRSVRQQLVAFSTCEAEVNALAMGESVQSSVVATLESMQIKCCAVLYGDNSAANQIATGRETWRTRALSTKVNAIRSRVERGLLTLQFVATSFMKADGLTKCGGVPHAQRTRGHFGLRPL</sequence>
<protein>
    <recommendedName>
        <fullName evidence="3">Reverse transcriptase Ty1/copia-type domain-containing protein</fullName>
    </recommendedName>
</protein>
<reference evidence="1" key="1">
    <citation type="submission" date="2023-10" db="EMBL/GenBank/DDBJ databases">
        <authorList>
            <person name="Chen Y."/>
            <person name="Shah S."/>
            <person name="Dougan E. K."/>
            <person name="Thang M."/>
            <person name="Chan C."/>
        </authorList>
    </citation>
    <scope>NUCLEOTIDE SEQUENCE [LARGE SCALE GENOMIC DNA]</scope>
</reference>
<proteinExistence type="predicted"/>
<feature type="non-terminal residue" evidence="1">
    <location>
        <position position="1"/>
    </location>
</feature>
<evidence type="ECO:0000313" key="2">
    <source>
        <dbReference type="Proteomes" id="UP001189429"/>
    </source>
</evidence>
<comment type="caution">
    <text evidence="1">The sequence shown here is derived from an EMBL/GenBank/DDBJ whole genome shotgun (WGS) entry which is preliminary data.</text>
</comment>
<dbReference type="CDD" id="cd09272">
    <property type="entry name" value="RNase_HI_RT_Ty1"/>
    <property type="match status" value="1"/>
</dbReference>
<evidence type="ECO:0008006" key="3">
    <source>
        <dbReference type="Google" id="ProtNLM"/>
    </source>
</evidence>